<keyword evidence="14" id="KW-0675">Receptor</keyword>
<keyword evidence="9" id="KW-0496">Mitochondrion</keyword>
<dbReference type="PANTHER" id="PTHR46722">
    <property type="entry name" value="MITOCHONDRIAL IMPORT RECEPTOR SUBUNIT TOM7 HOMOLOG"/>
    <property type="match status" value="1"/>
</dbReference>
<evidence type="ECO:0000313" key="14">
    <source>
        <dbReference type="RefSeq" id="XP_070335459.1"/>
    </source>
</evidence>
<comment type="similarity">
    <text evidence="2">Belongs to the Tom7 family.</text>
</comment>
<dbReference type="GeneID" id="110128666"/>
<keyword evidence="4" id="KW-0813">Transport</keyword>
<dbReference type="Proteomes" id="UP001652640">
    <property type="component" value="Chromosome 17"/>
</dbReference>
<evidence type="ECO:0000256" key="8">
    <source>
        <dbReference type="ARBA" id="ARBA00022989"/>
    </source>
</evidence>
<evidence type="ECO:0000256" key="11">
    <source>
        <dbReference type="ARBA" id="ARBA00032786"/>
    </source>
</evidence>
<keyword evidence="7" id="KW-0653">Protein transport</keyword>
<keyword evidence="5 12" id="KW-0812">Transmembrane</keyword>
<reference evidence="14" key="2">
    <citation type="submission" date="2025-08" db="UniProtKB">
        <authorList>
            <consortium name="RefSeq"/>
        </authorList>
    </citation>
    <scope>IDENTIFICATION</scope>
    <source>
        <tissue evidence="14">Tongue muscle</tissue>
    </source>
</reference>
<comment type="subcellular location">
    <subcellularLocation>
        <location evidence="1">Mitochondrion outer membrane</location>
        <topology evidence="1">Single-pass membrane protein</topology>
    </subcellularLocation>
</comment>
<proteinExistence type="inferred from homology"/>
<evidence type="ECO:0000256" key="5">
    <source>
        <dbReference type="ARBA" id="ARBA00022692"/>
    </source>
</evidence>
<dbReference type="InterPro" id="IPR012621">
    <property type="entry name" value="Tom7"/>
</dbReference>
<reference evidence="13" key="1">
    <citation type="journal article" date="2022" name="J. Hered.">
        <title>A De Novo Chromosome-Level Genome Assembly of the White-Tailed Deer, Odocoileus Virginianus.</title>
        <authorList>
            <person name="London E.W."/>
            <person name="Roca A.L."/>
            <person name="Novakofski J.E."/>
            <person name="Mateus-Pinilla N.E."/>
        </authorList>
    </citation>
    <scope>NUCLEOTIDE SEQUENCE [LARGE SCALE GENOMIC DNA]</scope>
</reference>
<evidence type="ECO:0000313" key="13">
    <source>
        <dbReference type="Proteomes" id="UP001652640"/>
    </source>
</evidence>
<keyword evidence="10 12" id="KW-0472">Membrane</keyword>
<dbReference type="PANTHER" id="PTHR46722:SF1">
    <property type="entry name" value="MITOCHONDRIAL IMPORT RECEPTOR SUBUNIT TOM7 HOMOLOG"/>
    <property type="match status" value="1"/>
</dbReference>
<evidence type="ECO:0000256" key="6">
    <source>
        <dbReference type="ARBA" id="ARBA00022787"/>
    </source>
</evidence>
<evidence type="ECO:0000256" key="9">
    <source>
        <dbReference type="ARBA" id="ARBA00023128"/>
    </source>
</evidence>
<evidence type="ECO:0000256" key="3">
    <source>
        <dbReference type="ARBA" id="ARBA00014537"/>
    </source>
</evidence>
<keyword evidence="6" id="KW-1000">Mitochondrion outer membrane</keyword>
<sequence length="55" mass="6230">MVKLSKEAKQRLPQLFKGGRFAIRWGFIPLVIYLGFKRGADPAMPEPTVLSLLWG</sequence>
<feature type="transmembrane region" description="Helical" evidence="12">
    <location>
        <begin position="21"/>
        <end position="36"/>
    </location>
</feature>
<evidence type="ECO:0000256" key="12">
    <source>
        <dbReference type="SAM" id="Phobius"/>
    </source>
</evidence>
<evidence type="ECO:0000256" key="4">
    <source>
        <dbReference type="ARBA" id="ARBA00022448"/>
    </source>
</evidence>
<dbReference type="RefSeq" id="XP_070335459.1">
    <property type="nucleotide sequence ID" value="XM_070479358.1"/>
</dbReference>
<organism evidence="13 14">
    <name type="scientific">Odocoileus virginianus</name>
    <name type="common">White-tailed deer</name>
    <dbReference type="NCBI Taxonomy" id="9874"/>
    <lineage>
        <taxon>Eukaryota</taxon>
        <taxon>Metazoa</taxon>
        <taxon>Chordata</taxon>
        <taxon>Craniata</taxon>
        <taxon>Vertebrata</taxon>
        <taxon>Euteleostomi</taxon>
        <taxon>Mammalia</taxon>
        <taxon>Eutheria</taxon>
        <taxon>Laurasiatheria</taxon>
        <taxon>Artiodactyla</taxon>
        <taxon>Ruminantia</taxon>
        <taxon>Pecora</taxon>
        <taxon>Cervidae</taxon>
        <taxon>Odocoileinae</taxon>
        <taxon>Odocoileus</taxon>
    </lineage>
</organism>
<gene>
    <name evidence="14" type="primary">LOC110128666</name>
</gene>
<keyword evidence="8 12" id="KW-1133">Transmembrane helix</keyword>
<evidence type="ECO:0000256" key="2">
    <source>
        <dbReference type="ARBA" id="ARBA00010917"/>
    </source>
</evidence>
<evidence type="ECO:0000256" key="1">
    <source>
        <dbReference type="ARBA" id="ARBA00004572"/>
    </source>
</evidence>
<dbReference type="Pfam" id="PF08038">
    <property type="entry name" value="Tom7"/>
    <property type="match status" value="1"/>
</dbReference>
<accession>A0ABM4J5V9</accession>
<protein>
    <recommendedName>
        <fullName evidence="3">Mitochondrial import receptor subunit TOM7 homolog</fullName>
    </recommendedName>
    <alternativeName>
        <fullName evidence="11">Translocase of outer membrane 7 kDa subunit homolog</fullName>
    </alternativeName>
</protein>
<name>A0ABM4J5V9_ODOVR</name>
<evidence type="ECO:0000256" key="7">
    <source>
        <dbReference type="ARBA" id="ARBA00022927"/>
    </source>
</evidence>
<keyword evidence="13" id="KW-1185">Reference proteome</keyword>
<evidence type="ECO:0000256" key="10">
    <source>
        <dbReference type="ARBA" id="ARBA00023136"/>
    </source>
</evidence>